<evidence type="ECO:0000256" key="3">
    <source>
        <dbReference type="ARBA" id="ARBA00022556"/>
    </source>
</evidence>
<dbReference type="Pfam" id="PF00132">
    <property type="entry name" value="Hexapep"/>
    <property type="match status" value="1"/>
</dbReference>
<dbReference type="Pfam" id="PF13720">
    <property type="entry name" value="Acetyltransf_11"/>
    <property type="match status" value="1"/>
</dbReference>
<evidence type="ECO:0000259" key="9">
    <source>
        <dbReference type="Pfam" id="PF13720"/>
    </source>
</evidence>
<dbReference type="PROSITE" id="PS00101">
    <property type="entry name" value="HEXAPEP_TRANSFERASES"/>
    <property type="match status" value="1"/>
</dbReference>
<keyword evidence="6 8" id="KW-0443">Lipid metabolism</keyword>
<dbReference type="PANTHER" id="PTHR43480:SF1">
    <property type="entry name" value="ACYL-[ACYL-CARRIER-PROTEIN]--UDP-N-ACETYLGLUCOSAMINE O-ACYLTRANSFERASE, MITOCHONDRIAL-RELATED"/>
    <property type="match status" value="1"/>
</dbReference>
<dbReference type="PIRSF" id="PIRSF000456">
    <property type="entry name" value="UDP-GlcNAc_acltr"/>
    <property type="match status" value="1"/>
</dbReference>
<dbReference type="InterPro" id="IPR037157">
    <property type="entry name" value="Acetyltransf_C_sf"/>
</dbReference>
<dbReference type="GO" id="GO:0009245">
    <property type="term" value="P:lipid A biosynthetic process"/>
    <property type="evidence" value="ECO:0007669"/>
    <property type="project" value="UniProtKB-UniRule"/>
</dbReference>
<reference evidence="10 12" key="1">
    <citation type="submission" date="2015-03" db="EMBL/GenBank/DDBJ databases">
        <title>Caedibacter varicaedens, whole genome shotgun sequence.</title>
        <authorList>
            <person name="Suzuki H."/>
            <person name="Dapper A.L."/>
            <person name="Gibson A.K."/>
            <person name="Jackson C."/>
            <person name="Lee H."/>
            <person name="Pejaver V.R."/>
            <person name="Doak T."/>
            <person name="Lynch M."/>
        </authorList>
    </citation>
    <scope>NUCLEOTIDE SEQUENCE [LARGE SCALE GENOMIC DNA]</scope>
</reference>
<dbReference type="HAMAP" id="MF_00387">
    <property type="entry name" value="LpxA"/>
    <property type="match status" value="1"/>
</dbReference>
<comment type="similarity">
    <text evidence="8">Belongs to the transferase hexapeptide repeat family. LpxA subfamily.</text>
</comment>
<evidence type="ECO:0000313" key="12">
    <source>
        <dbReference type="Proteomes" id="UP000036771"/>
    </source>
</evidence>
<evidence type="ECO:0000256" key="2">
    <source>
        <dbReference type="ARBA" id="ARBA00022516"/>
    </source>
</evidence>
<keyword evidence="12" id="KW-1185">Reference proteome</keyword>
<gene>
    <name evidence="10" type="primary">lpxA_1</name>
    <name evidence="8" type="synonym">lpxA</name>
    <name evidence="11" type="synonym">lpxA_2</name>
    <name evidence="10" type="ORF">Cva_00632</name>
    <name evidence="11" type="ORF">Cva_00648</name>
</gene>
<dbReference type="EC" id="2.3.1.129" evidence="8"/>
<comment type="subunit">
    <text evidence="8">Homotrimer.</text>
</comment>
<comment type="catalytic activity">
    <reaction evidence="8">
        <text>a (3R)-hydroxyacyl-[ACP] + UDP-N-acetyl-alpha-D-glucosamine = a UDP-3-O-[(3R)-3-hydroxyacyl]-N-acetyl-alpha-D-glucosamine + holo-[ACP]</text>
        <dbReference type="Rhea" id="RHEA:67812"/>
        <dbReference type="Rhea" id="RHEA-COMP:9685"/>
        <dbReference type="Rhea" id="RHEA-COMP:9945"/>
        <dbReference type="ChEBI" id="CHEBI:57705"/>
        <dbReference type="ChEBI" id="CHEBI:64479"/>
        <dbReference type="ChEBI" id="CHEBI:78827"/>
        <dbReference type="ChEBI" id="CHEBI:173225"/>
        <dbReference type="EC" id="2.3.1.129"/>
    </reaction>
</comment>
<comment type="pathway">
    <text evidence="8">Glycolipid biosynthesis; lipid IV(A) biosynthesis; lipid IV(A) from (3R)-3-hydroxytetradecanoyl-[acyl-carrier-protein] and UDP-N-acetyl-alpha-D-glucosamine: step 1/6.</text>
</comment>
<dbReference type="CDD" id="cd03351">
    <property type="entry name" value="LbH_UDP-GlcNAc_AT"/>
    <property type="match status" value="1"/>
</dbReference>
<dbReference type="NCBIfam" id="TIGR01852">
    <property type="entry name" value="lipid_A_lpxA"/>
    <property type="match status" value="1"/>
</dbReference>
<organism evidence="10 12">
    <name type="scientific">Caedimonas varicaedens</name>
    <dbReference type="NCBI Taxonomy" id="1629334"/>
    <lineage>
        <taxon>Bacteria</taxon>
        <taxon>Pseudomonadati</taxon>
        <taxon>Pseudomonadota</taxon>
        <taxon>Alphaproteobacteria</taxon>
        <taxon>Holosporales</taxon>
        <taxon>Caedimonadaceae</taxon>
        <taxon>Caedimonas</taxon>
    </lineage>
</organism>
<sequence>MVSSIHPTAIIEKSVKIGKNVRIGPYCVLTEQVELDDGVELISHVTLAGRTKIGKETKIYPFSSIGHPTQDLKYKGEPSTLTIGAHNIIREYVTIQAGTAGGIMKTEVGDHCLLMASTHVAHDCILGNRVIMANNATLAGHVIVEDHVIIGGLSAIHQFVRIGTHAIIGGMSAVEHDVIPYGAVKGERANLYGLNLIGLKRRGAGREEIETLREAYKNLFSQDFTLAERVQKTAEKFVENPRVMEIIDFIRAESTRSLCVPKDHESL</sequence>
<dbReference type="OrthoDB" id="9807278at2"/>
<dbReference type="InterPro" id="IPR018357">
    <property type="entry name" value="Hexapep_transf_CS"/>
</dbReference>
<keyword evidence="1 8" id="KW-0963">Cytoplasm</keyword>
<keyword evidence="3 8" id="KW-0441">Lipid A biosynthesis</keyword>
<accession>A0A0K8MDR3</accession>
<dbReference type="GO" id="GO:0005737">
    <property type="term" value="C:cytoplasm"/>
    <property type="evidence" value="ECO:0007669"/>
    <property type="project" value="UniProtKB-SubCell"/>
</dbReference>
<proteinExistence type="inferred from homology"/>
<evidence type="ECO:0000256" key="8">
    <source>
        <dbReference type="HAMAP-Rule" id="MF_00387"/>
    </source>
</evidence>
<feature type="domain" description="UDP N-acetylglucosamine O-acyltransferase C-terminal" evidence="9">
    <location>
        <begin position="177"/>
        <end position="259"/>
    </location>
</feature>
<dbReference type="Gene3D" id="2.160.10.10">
    <property type="entry name" value="Hexapeptide repeat proteins"/>
    <property type="match status" value="1"/>
</dbReference>
<dbReference type="InterPro" id="IPR010137">
    <property type="entry name" value="Lipid_A_LpxA"/>
</dbReference>
<evidence type="ECO:0000256" key="7">
    <source>
        <dbReference type="ARBA" id="ARBA00023315"/>
    </source>
</evidence>
<dbReference type="SUPFAM" id="SSF51161">
    <property type="entry name" value="Trimeric LpxA-like enzymes"/>
    <property type="match status" value="1"/>
</dbReference>
<dbReference type="InterPro" id="IPR001451">
    <property type="entry name" value="Hexapep"/>
</dbReference>
<dbReference type="Proteomes" id="UP000036771">
    <property type="component" value="Unassembled WGS sequence"/>
</dbReference>
<dbReference type="NCBIfam" id="NF003657">
    <property type="entry name" value="PRK05289.1"/>
    <property type="match status" value="1"/>
</dbReference>
<comment type="caution">
    <text evidence="10">The sequence shown here is derived from an EMBL/GenBank/DDBJ whole genome shotgun (WGS) entry which is preliminary data.</text>
</comment>
<evidence type="ECO:0000313" key="11">
    <source>
        <dbReference type="EMBL" id="GAO98005.1"/>
    </source>
</evidence>
<evidence type="ECO:0000256" key="6">
    <source>
        <dbReference type="ARBA" id="ARBA00023098"/>
    </source>
</evidence>
<keyword evidence="5 8" id="KW-0677">Repeat</keyword>
<dbReference type="InterPro" id="IPR011004">
    <property type="entry name" value="Trimer_LpxA-like_sf"/>
</dbReference>
<evidence type="ECO:0000256" key="5">
    <source>
        <dbReference type="ARBA" id="ARBA00022737"/>
    </source>
</evidence>
<comment type="subcellular location">
    <subcellularLocation>
        <location evidence="8">Cytoplasm</location>
    </subcellularLocation>
</comment>
<dbReference type="AlphaFoldDB" id="A0A0K8MDR3"/>
<dbReference type="Gene3D" id="1.20.1180.10">
    <property type="entry name" value="Udp N-acetylglucosamine O-acyltransferase, C-terminal domain"/>
    <property type="match status" value="1"/>
</dbReference>
<evidence type="ECO:0000256" key="4">
    <source>
        <dbReference type="ARBA" id="ARBA00022679"/>
    </source>
</evidence>
<name>A0A0K8MDR3_9PROT</name>
<protein>
    <recommendedName>
        <fullName evidence="8">Acyl-[acyl-carrier-protein]--UDP-N-acetylglucosamine O-acyltransferase</fullName>
        <shortName evidence="8">UDP-N-acetylglucosamine acyltransferase</shortName>
        <ecNumber evidence="8">2.3.1.129</ecNumber>
    </recommendedName>
</protein>
<keyword evidence="4 8" id="KW-0808">Transferase</keyword>
<keyword evidence="7 8" id="KW-0012">Acyltransferase</keyword>
<dbReference type="EMBL" id="BBVC01000022">
    <property type="protein sequence ID" value="GAO98005.1"/>
    <property type="molecule type" value="Genomic_DNA"/>
</dbReference>
<dbReference type="GO" id="GO:0008780">
    <property type="term" value="F:acyl-[acyl-carrier-protein]-UDP-N-acetylglucosamine O-acyltransferase activity"/>
    <property type="evidence" value="ECO:0007669"/>
    <property type="project" value="UniProtKB-UniRule"/>
</dbReference>
<dbReference type="GO" id="GO:0016020">
    <property type="term" value="C:membrane"/>
    <property type="evidence" value="ECO:0007669"/>
    <property type="project" value="GOC"/>
</dbReference>
<dbReference type="EMBL" id="BBVC01000022">
    <property type="protein sequence ID" value="GAO97989.1"/>
    <property type="molecule type" value="Genomic_DNA"/>
</dbReference>
<comment type="function">
    <text evidence="8">Involved in the biosynthesis of lipid A, a phosphorylated glycolipid that anchors the lipopolysaccharide to the outer membrane of the cell.</text>
</comment>
<dbReference type="UniPathway" id="UPA00359">
    <property type="reaction ID" value="UER00477"/>
</dbReference>
<evidence type="ECO:0000256" key="1">
    <source>
        <dbReference type="ARBA" id="ARBA00022490"/>
    </source>
</evidence>
<keyword evidence="2 8" id="KW-0444">Lipid biosynthesis</keyword>
<dbReference type="STRING" id="1629334.Cva_00632"/>
<dbReference type="PANTHER" id="PTHR43480">
    <property type="entry name" value="ACYL-[ACYL-CARRIER-PROTEIN]--UDP-N-ACETYLGLUCOSAMINE O-ACYLTRANSFERASE"/>
    <property type="match status" value="1"/>
</dbReference>
<evidence type="ECO:0000313" key="10">
    <source>
        <dbReference type="EMBL" id="GAO97989.1"/>
    </source>
</evidence>
<dbReference type="InterPro" id="IPR029098">
    <property type="entry name" value="Acetyltransf_C"/>
</dbReference>